<feature type="compositionally biased region" description="Low complexity" evidence="1">
    <location>
        <begin position="343"/>
        <end position="375"/>
    </location>
</feature>
<evidence type="ECO:0000259" key="2">
    <source>
        <dbReference type="Pfam" id="PF04101"/>
    </source>
</evidence>
<evidence type="ECO:0000313" key="3">
    <source>
        <dbReference type="EMBL" id="XDI06317.1"/>
    </source>
</evidence>
<dbReference type="InterPro" id="IPR007235">
    <property type="entry name" value="Glyco_trans_28_C"/>
</dbReference>
<gene>
    <name evidence="3" type="ORF">ABFY20_04255</name>
</gene>
<accession>A0AB39BJZ1</accession>
<feature type="domain" description="Glycosyl transferase family 28 C-terminal" evidence="2">
    <location>
        <begin position="236"/>
        <end position="282"/>
    </location>
</feature>
<reference evidence="3" key="1">
    <citation type="submission" date="2024-05" db="EMBL/GenBank/DDBJ databases">
        <title>Herbiconiux sp. A18JL235.</title>
        <authorList>
            <person name="Zhang G."/>
        </authorList>
    </citation>
    <scope>NUCLEOTIDE SEQUENCE</scope>
    <source>
        <strain evidence="3">A18JL235</strain>
    </source>
</reference>
<dbReference type="Gene3D" id="3.40.50.2000">
    <property type="entry name" value="Glycogen Phosphorylase B"/>
    <property type="match status" value="1"/>
</dbReference>
<dbReference type="SUPFAM" id="SSF53756">
    <property type="entry name" value="UDP-Glycosyltransferase/glycogen phosphorylase"/>
    <property type="match status" value="1"/>
</dbReference>
<name>A0AB39BJZ1_9MICO</name>
<sequence length="375" mass="39139">MIGYYVHHVGQGHAVRATAIAAQLDEPVTGLSSLPRPAGWRGPWVQLPLDDTEPVDRATTDADGRLHWVPLRHEGLRRRMARIASWINRAGPTAVVSDVSIEVALLARLHGVPVVSFALPGRRDDEAHRLGFAASSLILSAWPAGAAGMLEGLDDAARSRHLPVGAISRFATAAGRHAQPHPTTAPKRRPRVLVLNGRGGGGVSDESLERARRVAPGWDWTLVGGDASWVDDPWPLLRRTDVVVTHAGQGAIADVSAARRPAVVIPQRRPHDEQRHTAAVLEAGAWPAVVAESFDSADWGELLTQACESDGSAWRSWNDGRGASRAAAAIAAVSAGGAGATSGAGAAAEPLGARASDTPPPATAAGDGPSLELAS</sequence>
<dbReference type="Pfam" id="PF04101">
    <property type="entry name" value="Glyco_tran_28_C"/>
    <property type="match status" value="1"/>
</dbReference>
<feature type="region of interest" description="Disordered" evidence="1">
    <location>
        <begin position="339"/>
        <end position="375"/>
    </location>
</feature>
<dbReference type="AlphaFoldDB" id="A0AB39BJZ1"/>
<protein>
    <submittedName>
        <fullName evidence="3">Glycosyltransferase</fullName>
    </submittedName>
</protein>
<proteinExistence type="predicted"/>
<evidence type="ECO:0000256" key="1">
    <source>
        <dbReference type="SAM" id="MobiDB-lite"/>
    </source>
</evidence>
<dbReference type="GO" id="GO:0016758">
    <property type="term" value="F:hexosyltransferase activity"/>
    <property type="evidence" value="ECO:0007669"/>
    <property type="project" value="InterPro"/>
</dbReference>
<organism evidence="3">
    <name type="scientific">Herbiconiux sp. A18JL235</name>
    <dbReference type="NCBI Taxonomy" id="3152363"/>
    <lineage>
        <taxon>Bacteria</taxon>
        <taxon>Bacillati</taxon>
        <taxon>Actinomycetota</taxon>
        <taxon>Actinomycetes</taxon>
        <taxon>Micrococcales</taxon>
        <taxon>Microbacteriaceae</taxon>
        <taxon>Herbiconiux</taxon>
    </lineage>
</organism>
<dbReference type="RefSeq" id="WP_368498700.1">
    <property type="nucleotide sequence ID" value="NZ_CP162511.1"/>
</dbReference>
<dbReference type="EMBL" id="CP162511">
    <property type="protein sequence ID" value="XDI06317.1"/>
    <property type="molecule type" value="Genomic_DNA"/>
</dbReference>